<dbReference type="AlphaFoldDB" id="A0A4U5N3P2"/>
<evidence type="ECO:0000313" key="2">
    <source>
        <dbReference type="Proteomes" id="UP000298663"/>
    </source>
</evidence>
<accession>A0A4U5N3P2</accession>
<keyword evidence="2" id="KW-1185">Reference proteome</keyword>
<dbReference type="Proteomes" id="UP000298663">
    <property type="component" value="Unassembled WGS sequence"/>
</dbReference>
<name>A0A4U5N3P2_STECR</name>
<protein>
    <submittedName>
        <fullName evidence="1">Uncharacterized protein</fullName>
    </submittedName>
</protein>
<reference evidence="1 2" key="1">
    <citation type="journal article" date="2015" name="Genome Biol.">
        <title>Comparative genomics of Steinernema reveals deeply conserved gene regulatory networks.</title>
        <authorList>
            <person name="Dillman A.R."/>
            <person name="Macchietto M."/>
            <person name="Porter C.F."/>
            <person name="Rogers A."/>
            <person name="Williams B."/>
            <person name="Antoshechkin I."/>
            <person name="Lee M.M."/>
            <person name="Goodwin Z."/>
            <person name="Lu X."/>
            <person name="Lewis E.E."/>
            <person name="Goodrich-Blair H."/>
            <person name="Stock S.P."/>
            <person name="Adams B.J."/>
            <person name="Sternberg P.W."/>
            <person name="Mortazavi A."/>
        </authorList>
    </citation>
    <scope>NUCLEOTIDE SEQUENCE [LARGE SCALE GENOMIC DNA]</scope>
    <source>
        <strain evidence="1 2">ALL</strain>
    </source>
</reference>
<dbReference type="EMBL" id="AZBU02000005">
    <property type="protein sequence ID" value="TKR76793.1"/>
    <property type="molecule type" value="Genomic_DNA"/>
</dbReference>
<proteinExistence type="predicted"/>
<organism evidence="1 2">
    <name type="scientific">Steinernema carpocapsae</name>
    <name type="common">Entomopathogenic nematode</name>
    <dbReference type="NCBI Taxonomy" id="34508"/>
    <lineage>
        <taxon>Eukaryota</taxon>
        <taxon>Metazoa</taxon>
        <taxon>Ecdysozoa</taxon>
        <taxon>Nematoda</taxon>
        <taxon>Chromadorea</taxon>
        <taxon>Rhabditida</taxon>
        <taxon>Tylenchina</taxon>
        <taxon>Panagrolaimomorpha</taxon>
        <taxon>Strongyloidoidea</taxon>
        <taxon>Steinernematidae</taxon>
        <taxon>Steinernema</taxon>
    </lineage>
</organism>
<evidence type="ECO:0000313" key="1">
    <source>
        <dbReference type="EMBL" id="TKR76793.1"/>
    </source>
</evidence>
<sequence>MIFNDGSEAIRDNKEIFKINFDQVPQYEGKRISTTVRAAQDSHLAAKIYGCTVTDCTKSCELKSRIEFSAGLFDSLTIVGGLITRYAWKIEIDCATKLDIMKFDETEEPFNEYELEDLQIF</sequence>
<gene>
    <name evidence="1" type="ORF">L596_017879</name>
</gene>
<reference evidence="1 2" key="2">
    <citation type="journal article" date="2019" name="G3 (Bethesda)">
        <title>Hybrid Assembly of the Genome of the Entomopathogenic Nematode Steinernema carpocapsae Identifies the X-Chromosome.</title>
        <authorList>
            <person name="Serra L."/>
            <person name="Macchietto M."/>
            <person name="Macias-Munoz A."/>
            <person name="McGill C.J."/>
            <person name="Rodriguez I.M."/>
            <person name="Rodriguez B."/>
            <person name="Murad R."/>
            <person name="Mortazavi A."/>
        </authorList>
    </citation>
    <scope>NUCLEOTIDE SEQUENCE [LARGE SCALE GENOMIC DNA]</scope>
    <source>
        <strain evidence="1 2">ALL</strain>
    </source>
</reference>
<comment type="caution">
    <text evidence="1">The sequence shown here is derived from an EMBL/GenBank/DDBJ whole genome shotgun (WGS) entry which is preliminary data.</text>
</comment>